<evidence type="ECO:0000313" key="4">
    <source>
        <dbReference type="Proteomes" id="UP000237752"/>
    </source>
</evidence>
<organism evidence="3 4">
    <name type="scientific">Antricoccus suffuscus</name>
    <dbReference type="NCBI Taxonomy" id="1629062"/>
    <lineage>
        <taxon>Bacteria</taxon>
        <taxon>Bacillati</taxon>
        <taxon>Actinomycetota</taxon>
        <taxon>Actinomycetes</taxon>
        <taxon>Geodermatophilales</taxon>
        <taxon>Antricoccaceae</taxon>
        <taxon>Antricoccus</taxon>
    </lineage>
</organism>
<dbReference type="InterPro" id="IPR029044">
    <property type="entry name" value="Nucleotide-diphossugar_trans"/>
</dbReference>
<dbReference type="Gene3D" id="3.90.550.10">
    <property type="entry name" value="Spore Coat Polysaccharide Biosynthesis Protein SpsA, Chain A"/>
    <property type="match status" value="1"/>
</dbReference>
<dbReference type="InterPro" id="IPR034683">
    <property type="entry name" value="IspD/TarI"/>
</dbReference>
<evidence type="ECO:0000313" key="3">
    <source>
        <dbReference type="EMBL" id="PRZ43207.1"/>
    </source>
</evidence>
<protein>
    <submittedName>
        <fullName evidence="3">2-C-methyl-D-erythritol 4-phosphate cytidylyltransferase</fullName>
    </submittedName>
</protein>
<dbReference type="GO" id="GO:0050518">
    <property type="term" value="F:2-C-methyl-D-erythritol 4-phosphate cytidylyltransferase activity"/>
    <property type="evidence" value="ECO:0007669"/>
    <property type="project" value="TreeGrafter"/>
</dbReference>
<reference evidence="3 4" key="1">
    <citation type="submission" date="2018-03" db="EMBL/GenBank/DDBJ databases">
        <title>Genomic Encyclopedia of Archaeal and Bacterial Type Strains, Phase II (KMG-II): from individual species to whole genera.</title>
        <authorList>
            <person name="Goeker M."/>
        </authorList>
    </citation>
    <scope>NUCLEOTIDE SEQUENCE [LARGE SCALE GENOMIC DNA]</scope>
    <source>
        <strain evidence="3 4">DSM 100065</strain>
    </source>
</reference>
<accession>A0A2T1A3Z7</accession>
<name>A0A2T1A3Z7_9ACTN</name>
<dbReference type="EMBL" id="PVUE01000003">
    <property type="protein sequence ID" value="PRZ43207.1"/>
    <property type="molecule type" value="Genomic_DNA"/>
</dbReference>
<comment type="caution">
    <text evidence="3">The sequence shown here is derived from an EMBL/GenBank/DDBJ whole genome shotgun (WGS) entry which is preliminary data.</text>
</comment>
<sequence>MGAQRNKVLHDLHGRPIIAWAIEAFAGHPDIDEVVVIGNRDDLADLRLVAQKVDESIAVIEGGAERPDSERAALEHLRTRIESGTIGLVAIHDGARPLVDHHLINRVIHAVGGKNGIVGAIPVLASPPLIQLADDDVRTLGHLSLVRAQTPQAFDARLLLRAYDEARREGFVGTDTSSYVERVCGDDEKIVGVLGDDRNLKVTFKDDLARANALAIDQK</sequence>
<dbReference type="AlphaFoldDB" id="A0A2T1A3Z7"/>
<keyword evidence="1 3" id="KW-0808">Transferase</keyword>
<evidence type="ECO:0000256" key="2">
    <source>
        <dbReference type="ARBA" id="ARBA00022695"/>
    </source>
</evidence>
<keyword evidence="4" id="KW-1185">Reference proteome</keyword>
<keyword evidence="2 3" id="KW-0548">Nucleotidyltransferase</keyword>
<dbReference type="Pfam" id="PF01128">
    <property type="entry name" value="IspD"/>
    <property type="match status" value="1"/>
</dbReference>
<evidence type="ECO:0000256" key="1">
    <source>
        <dbReference type="ARBA" id="ARBA00022679"/>
    </source>
</evidence>
<dbReference type="InterPro" id="IPR050088">
    <property type="entry name" value="IspD/TarI_cytidylyltransf_bact"/>
</dbReference>
<dbReference type="PANTHER" id="PTHR32125:SF4">
    <property type="entry name" value="2-C-METHYL-D-ERYTHRITOL 4-PHOSPHATE CYTIDYLYLTRANSFERASE, CHLOROPLASTIC"/>
    <property type="match status" value="1"/>
</dbReference>
<proteinExistence type="predicted"/>
<gene>
    <name evidence="3" type="ORF">CLV47_103265</name>
</gene>
<dbReference type="Proteomes" id="UP000237752">
    <property type="component" value="Unassembled WGS sequence"/>
</dbReference>
<dbReference type="SUPFAM" id="SSF53448">
    <property type="entry name" value="Nucleotide-diphospho-sugar transferases"/>
    <property type="match status" value="1"/>
</dbReference>
<dbReference type="PANTHER" id="PTHR32125">
    <property type="entry name" value="2-C-METHYL-D-ERYTHRITOL 4-PHOSPHATE CYTIDYLYLTRANSFERASE, CHLOROPLASTIC"/>
    <property type="match status" value="1"/>
</dbReference>
<dbReference type="CDD" id="cd02516">
    <property type="entry name" value="CDP-ME_synthetase"/>
    <property type="match status" value="1"/>
</dbReference>